<organism evidence="1 2">
    <name type="scientific">Nannochloropsis gaditana</name>
    <dbReference type="NCBI Taxonomy" id="72520"/>
    <lineage>
        <taxon>Eukaryota</taxon>
        <taxon>Sar</taxon>
        <taxon>Stramenopiles</taxon>
        <taxon>Ochrophyta</taxon>
        <taxon>Eustigmatophyceae</taxon>
        <taxon>Eustigmatales</taxon>
        <taxon>Monodopsidaceae</taxon>
        <taxon>Nannochloropsis</taxon>
    </lineage>
</organism>
<comment type="caution">
    <text evidence="1">The sequence shown here is derived from an EMBL/GenBank/DDBJ whole genome shotgun (WGS) entry which is preliminary data.</text>
</comment>
<name>W7TRP8_9STRA</name>
<dbReference type="EMBL" id="AZIL01000700">
    <property type="protein sequence ID" value="EWM26193.1"/>
    <property type="molecule type" value="Genomic_DNA"/>
</dbReference>
<dbReference type="Proteomes" id="UP000019335">
    <property type="component" value="Chromosome 9"/>
</dbReference>
<reference evidence="1 2" key="1">
    <citation type="journal article" date="2014" name="Mol. Plant">
        <title>Chromosome Scale Genome Assembly and Transcriptome Profiling of Nannochloropsis gaditana in Nitrogen Depletion.</title>
        <authorList>
            <person name="Corteggiani Carpinelli E."/>
            <person name="Telatin A."/>
            <person name="Vitulo N."/>
            <person name="Forcato C."/>
            <person name="D'Angelo M."/>
            <person name="Schiavon R."/>
            <person name="Vezzi A."/>
            <person name="Giacometti G.M."/>
            <person name="Morosinotto T."/>
            <person name="Valle G."/>
        </authorList>
    </citation>
    <scope>NUCLEOTIDE SEQUENCE [LARGE SCALE GENOMIC DNA]</scope>
    <source>
        <strain evidence="1 2">B-31</strain>
    </source>
</reference>
<evidence type="ECO:0000313" key="2">
    <source>
        <dbReference type="Proteomes" id="UP000019335"/>
    </source>
</evidence>
<sequence length="569" mass="59061">MPFKKYVAVIGSSGGGGASHAGSDVYGLLIALRQELAQCEVGIAVAQLVDCSTPLDFAASQTPTVLWTFNTETNQVERSYEGTLEAVNERAQLMDRAISRMIIGDEKQRVDGLISISADPEAVNQFTFLAAAKAKIPVVGTGGTSLGKAAGDLGCDVVGNSGGSVSTTIETKALSFTASLASFWGLPYDPLISYPQLHSILAACLPVFVAVVLAKEAWRKALALGISDWWLARQTHATFTGLSDIANALPVVVAVVTASQVGRLGEAGLLSGVLAGMLACGAGGSEEGTGSESTVLAGALTGLLAGWLSRQLLVATAKSLWVPATASSIITAGAAGLSAGLGGRLLIRRPCAWVSDTFRSILLYLEAPVVVGNDAGGGRGGVAGISAFQWALALAVGPGVTYGSQRGLYHVVLLPLILFEMERGDPSFLGAVDYCSLCLVSAGVTVATWLLPLPPDHPSNGGRDPRPLARRGAYTNLVWGDFVEACYPLVQHSVFLTGAVYAASTLSTAVLLQEGGRSSAYMPAPLSLWLASHVEEGEGSAWRASLIAFGLPFSATLLRNGWHRFGGWE</sequence>
<evidence type="ECO:0000313" key="1">
    <source>
        <dbReference type="EMBL" id="EWM26193.1"/>
    </source>
</evidence>
<dbReference type="AlphaFoldDB" id="W7TRP8"/>
<proteinExistence type="predicted"/>
<protein>
    <submittedName>
        <fullName evidence="1">Membrane protein</fullName>
    </submittedName>
</protein>
<gene>
    <name evidence="1" type="ORF">Naga_100072g27</name>
</gene>
<accession>W7TRP8</accession>
<keyword evidence="2" id="KW-1185">Reference proteome</keyword>
<dbReference type="OrthoDB" id="206656at2759"/>